<dbReference type="GO" id="GO:0003677">
    <property type="term" value="F:DNA binding"/>
    <property type="evidence" value="ECO:0007669"/>
    <property type="project" value="UniProtKB-KW"/>
</dbReference>
<evidence type="ECO:0000313" key="5">
    <source>
        <dbReference type="EMBL" id="TXS95443.1"/>
    </source>
</evidence>
<dbReference type="SUPFAM" id="SSF46785">
    <property type="entry name" value="Winged helix' DNA-binding domain"/>
    <property type="match status" value="1"/>
</dbReference>
<keyword evidence="1" id="KW-0805">Transcription regulation</keyword>
<dbReference type="CDD" id="cd00090">
    <property type="entry name" value="HTH_ARSR"/>
    <property type="match status" value="1"/>
</dbReference>
<dbReference type="InterPro" id="IPR036527">
    <property type="entry name" value="SCP2_sterol-bd_dom_sf"/>
</dbReference>
<dbReference type="Gene3D" id="1.10.10.10">
    <property type="entry name" value="Winged helix-like DNA-binding domain superfamily/Winged helix DNA-binding domain"/>
    <property type="match status" value="1"/>
</dbReference>
<evidence type="ECO:0000259" key="4">
    <source>
        <dbReference type="PROSITE" id="PS51118"/>
    </source>
</evidence>
<dbReference type="EMBL" id="VRZA01000002">
    <property type="protein sequence ID" value="TXS95443.1"/>
    <property type="molecule type" value="Genomic_DNA"/>
</dbReference>
<dbReference type="PANTHER" id="PTHR33204:SF18">
    <property type="entry name" value="TRANSCRIPTIONAL REGULATORY PROTEIN"/>
    <property type="match status" value="1"/>
</dbReference>
<sequence length="229" mass="25839">MYDYGEACPISMASTVLCERWTLQIVRELFFGSTRYSEIQKYIPNISPSLLRDRLRFLEEKGIVLRKRCGTGNRYEYHLTPSGKALAPVLTELGRWGFQYAREGMTDKLNTVSGLVRDYAGGLNVDELPSGDFVLQFHLTDIKPDGKRFIYIRDGVVQECAQDLGFEVDVYITSTVKTLTRVWYGELDIHAAIESELVTVVAPPVFLKNLSRWLGISSFTTGNPRVGPA</sequence>
<keyword evidence="6" id="KW-1185">Reference proteome</keyword>
<organism evidence="5 6">
    <name type="scientific">Parahaliea maris</name>
    <dbReference type="NCBI Taxonomy" id="2716870"/>
    <lineage>
        <taxon>Bacteria</taxon>
        <taxon>Pseudomonadati</taxon>
        <taxon>Pseudomonadota</taxon>
        <taxon>Gammaproteobacteria</taxon>
        <taxon>Cellvibrionales</taxon>
        <taxon>Halieaceae</taxon>
        <taxon>Parahaliea</taxon>
    </lineage>
</organism>
<dbReference type="SUPFAM" id="SSF55718">
    <property type="entry name" value="SCP-like"/>
    <property type="match status" value="1"/>
</dbReference>
<dbReference type="Gene3D" id="3.30.1050.10">
    <property type="entry name" value="SCP2 sterol-binding domain"/>
    <property type="match status" value="1"/>
</dbReference>
<dbReference type="InterPro" id="IPR011991">
    <property type="entry name" value="ArsR-like_HTH"/>
</dbReference>
<evidence type="ECO:0000256" key="1">
    <source>
        <dbReference type="ARBA" id="ARBA00023015"/>
    </source>
</evidence>
<dbReference type="InterPro" id="IPR036390">
    <property type="entry name" value="WH_DNA-bd_sf"/>
</dbReference>
<dbReference type="AlphaFoldDB" id="A0A5C9A3I9"/>
<keyword evidence="3" id="KW-0804">Transcription</keyword>
<accession>A0A5C9A3I9</accession>
<feature type="domain" description="HTH hxlR-type" evidence="4">
    <location>
        <begin position="8"/>
        <end position="105"/>
    </location>
</feature>
<dbReference type="InterPro" id="IPR002577">
    <property type="entry name" value="HTH_HxlR"/>
</dbReference>
<protein>
    <submittedName>
        <fullName evidence="5">Helix-turn-helix transcriptional regulator</fullName>
    </submittedName>
</protein>
<dbReference type="PANTHER" id="PTHR33204">
    <property type="entry name" value="TRANSCRIPTIONAL REGULATOR, MARR FAMILY"/>
    <property type="match status" value="1"/>
</dbReference>
<keyword evidence="2" id="KW-0238">DNA-binding</keyword>
<dbReference type="InterPro" id="IPR036388">
    <property type="entry name" value="WH-like_DNA-bd_sf"/>
</dbReference>
<name>A0A5C9A3I9_9GAMM</name>
<dbReference type="Proteomes" id="UP000321039">
    <property type="component" value="Unassembled WGS sequence"/>
</dbReference>
<dbReference type="GO" id="GO:0006355">
    <property type="term" value="P:regulation of DNA-templated transcription"/>
    <property type="evidence" value="ECO:0007669"/>
    <property type="project" value="UniProtKB-ARBA"/>
</dbReference>
<evidence type="ECO:0000256" key="3">
    <source>
        <dbReference type="ARBA" id="ARBA00023163"/>
    </source>
</evidence>
<dbReference type="Pfam" id="PF01638">
    <property type="entry name" value="HxlR"/>
    <property type="match status" value="1"/>
</dbReference>
<proteinExistence type="predicted"/>
<evidence type="ECO:0000256" key="2">
    <source>
        <dbReference type="ARBA" id="ARBA00023125"/>
    </source>
</evidence>
<comment type="caution">
    <text evidence="5">The sequence shown here is derived from an EMBL/GenBank/DDBJ whole genome shotgun (WGS) entry which is preliminary data.</text>
</comment>
<dbReference type="RefSeq" id="WP_148067354.1">
    <property type="nucleotide sequence ID" value="NZ_VRZA01000002.1"/>
</dbReference>
<gene>
    <name evidence="5" type="ORF">FV139_06030</name>
</gene>
<reference evidence="5 6" key="1">
    <citation type="submission" date="2019-08" db="EMBL/GenBank/DDBJ databases">
        <title>Parahaliea maris sp. nov., isolated from the surface seawater.</title>
        <authorList>
            <person name="Liu Y."/>
        </authorList>
    </citation>
    <scope>NUCLEOTIDE SEQUENCE [LARGE SCALE GENOMIC DNA]</scope>
    <source>
        <strain evidence="5 6">HSLHS9</strain>
    </source>
</reference>
<evidence type="ECO:0000313" key="6">
    <source>
        <dbReference type="Proteomes" id="UP000321039"/>
    </source>
</evidence>
<dbReference type="PROSITE" id="PS51118">
    <property type="entry name" value="HTH_HXLR"/>
    <property type="match status" value="1"/>
</dbReference>